<dbReference type="EMBL" id="NHYE01000162">
    <property type="protein sequence ID" value="PPR07179.1"/>
    <property type="molecule type" value="Genomic_DNA"/>
</dbReference>
<dbReference type="InterPro" id="IPR011701">
    <property type="entry name" value="MFS"/>
</dbReference>
<dbReference type="PANTHER" id="PTHR23502">
    <property type="entry name" value="MAJOR FACILITATOR SUPERFAMILY"/>
    <property type="match status" value="1"/>
</dbReference>
<feature type="transmembrane region" description="Helical" evidence="6">
    <location>
        <begin position="428"/>
        <end position="451"/>
    </location>
</feature>
<dbReference type="FunCoup" id="A0A409YW16">
    <property type="interactions" value="74"/>
</dbReference>
<dbReference type="InParanoid" id="A0A409YW16"/>
<feature type="transmembrane region" description="Helical" evidence="6">
    <location>
        <begin position="223"/>
        <end position="246"/>
    </location>
</feature>
<dbReference type="SUPFAM" id="SSF103473">
    <property type="entry name" value="MFS general substrate transporter"/>
    <property type="match status" value="1"/>
</dbReference>
<feature type="transmembrane region" description="Helical" evidence="6">
    <location>
        <begin position="359"/>
        <end position="382"/>
    </location>
</feature>
<comment type="caution">
    <text evidence="8">The sequence shown here is derived from an EMBL/GenBank/DDBJ whole genome shotgun (WGS) entry which is preliminary data.</text>
</comment>
<dbReference type="FunFam" id="1.20.1250.20:FF:000011">
    <property type="entry name" value="MFS multidrug transporter, putative"/>
    <property type="match status" value="1"/>
</dbReference>
<feature type="domain" description="Major facilitator superfamily (MFS) profile" evidence="7">
    <location>
        <begin position="98"/>
        <end position="523"/>
    </location>
</feature>
<dbReference type="AlphaFoldDB" id="A0A409YW16"/>
<dbReference type="Pfam" id="PF07690">
    <property type="entry name" value="MFS_1"/>
    <property type="match status" value="1"/>
</dbReference>
<dbReference type="OrthoDB" id="6770063at2759"/>
<dbReference type="Proteomes" id="UP000284706">
    <property type="component" value="Unassembled WGS sequence"/>
</dbReference>
<feature type="transmembrane region" description="Helical" evidence="6">
    <location>
        <begin position="327"/>
        <end position="353"/>
    </location>
</feature>
<evidence type="ECO:0000256" key="1">
    <source>
        <dbReference type="ARBA" id="ARBA00004141"/>
    </source>
</evidence>
<dbReference type="PANTHER" id="PTHR23502:SF48">
    <property type="entry name" value="MULTIDRUG TRANSPORTER, PUTATIVE (AFU_ORTHOLOGUE AFUA_5G02700)-RELATED"/>
    <property type="match status" value="1"/>
</dbReference>
<feature type="transmembrane region" description="Helical" evidence="6">
    <location>
        <begin position="136"/>
        <end position="152"/>
    </location>
</feature>
<feature type="transmembrane region" description="Helical" evidence="6">
    <location>
        <begin position="96"/>
        <end position="116"/>
    </location>
</feature>
<keyword evidence="4 6" id="KW-0472">Membrane</keyword>
<organism evidence="8 9">
    <name type="scientific">Gymnopilus dilepis</name>
    <dbReference type="NCBI Taxonomy" id="231916"/>
    <lineage>
        <taxon>Eukaryota</taxon>
        <taxon>Fungi</taxon>
        <taxon>Dikarya</taxon>
        <taxon>Basidiomycota</taxon>
        <taxon>Agaricomycotina</taxon>
        <taxon>Agaricomycetes</taxon>
        <taxon>Agaricomycetidae</taxon>
        <taxon>Agaricales</taxon>
        <taxon>Agaricineae</taxon>
        <taxon>Hymenogastraceae</taxon>
        <taxon>Gymnopilus</taxon>
    </lineage>
</organism>
<evidence type="ECO:0000256" key="5">
    <source>
        <dbReference type="SAM" id="MobiDB-lite"/>
    </source>
</evidence>
<evidence type="ECO:0000256" key="3">
    <source>
        <dbReference type="ARBA" id="ARBA00022989"/>
    </source>
</evidence>
<evidence type="ECO:0000256" key="2">
    <source>
        <dbReference type="ARBA" id="ARBA00022692"/>
    </source>
</evidence>
<evidence type="ECO:0000256" key="4">
    <source>
        <dbReference type="ARBA" id="ARBA00023136"/>
    </source>
</evidence>
<proteinExistence type="predicted"/>
<dbReference type="PROSITE" id="PS00216">
    <property type="entry name" value="SUGAR_TRANSPORT_1"/>
    <property type="match status" value="1"/>
</dbReference>
<feature type="region of interest" description="Disordered" evidence="5">
    <location>
        <begin position="1"/>
        <end position="23"/>
    </location>
</feature>
<gene>
    <name evidence="8" type="ORF">CVT26_012609</name>
</gene>
<dbReference type="STRING" id="231916.A0A409YW16"/>
<comment type="subcellular location">
    <subcellularLocation>
        <location evidence="1">Membrane</location>
        <topology evidence="1">Multi-pass membrane protein</topology>
    </subcellularLocation>
</comment>
<feature type="transmembrane region" description="Helical" evidence="6">
    <location>
        <begin position="403"/>
        <end position="422"/>
    </location>
</feature>
<protein>
    <recommendedName>
        <fullName evidence="7">Major facilitator superfamily (MFS) profile domain-containing protein</fullName>
    </recommendedName>
</protein>
<dbReference type="GO" id="GO:0042908">
    <property type="term" value="P:xenobiotic transport"/>
    <property type="evidence" value="ECO:0007669"/>
    <property type="project" value="UniProtKB-ARBA"/>
</dbReference>
<dbReference type="InterPro" id="IPR005829">
    <property type="entry name" value="Sugar_transporter_CS"/>
</dbReference>
<keyword evidence="2 6" id="KW-0812">Transmembrane</keyword>
<keyword evidence="9" id="KW-1185">Reference proteome</keyword>
<accession>A0A409YW16</accession>
<feature type="transmembrane region" description="Helical" evidence="6">
    <location>
        <begin position="497"/>
        <end position="517"/>
    </location>
</feature>
<name>A0A409YW16_9AGAR</name>
<dbReference type="CDD" id="cd17323">
    <property type="entry name" value="MFS_Tpo1_MDR_like"/>
    <property type="match status" value="1"/>
</dbReference>
<dbReference type="InterPro" id="IPR036259">
    <property type="entry name" value="MFS_trans_sf"/>
</dbReference>
<keyword evidence="3 6" id="KW-1133">Transmembrane helix</keyword>
<sequence>MPSEPIEAEFARPPALSREQEEQFRTLEVERLPSLLSRPPTHVPGTPDSVTAYEGTPTICTVDDLTNELKREGYRIVEFEKGTGEDPREWSKGKKWYVTCTTAALCLAVALGSSIITGDMTGPTEELHTQQEITNLTVTCFVMGFGIGPLFMAPLSEVVGRRPIYCVSMFLYFIFTLPGMLAHNAATLVVGRMIAGLAASAPMCNVGGSISDVWAIEERGAPMAVFSATLFMGPCLGPMVGGWIGMRVGWRWIYRVLFIYLGVCFISTLFIPETLAPVLLRRKAKALRKSSGDESYCTVQELEKVPFSETLKVALVRPLMMLLQEPIVIFMTCYLSFIYSLLYLMFFAFPIAFAEIRGFNMGITGITFVSIMLGILAAMCLIPYQERIYAKVTKNGTFPEARLYPMMFGAFVLPAALFLFAFTGAYKWVHWIAVCISGFLFGFAMIIIYISANSYIIDSYSDYAASAMAAKTFVRSEIGAMVPLFVEQMFHGMGFQFAGLLLALVAVAISPIPFVFYKHGESIRARSARASQLKRIKDPIGDSEKCAH</sequence>
<reference evidence="8 9" key="1">
    <citation type="journal article" date="2018" name="Evol. Lett.">
        <title>Horizontal gene cluster transfer increased hallucinogenic mushroom diversity.</title>
        <authorList>
            <person name="Reynolds H.T."/>
            <person name="Vijayakumar V."/>
            <person name="Gluck-Thaler E."/>
            <person name="Korotkin H.B."/>
            <person name="Matheny P.B."/>
            <person name="Slot J.C."/>
        </authorList>
    </citation>
    <scope>NUCLEOTIDE SEQUENCE [LARGE SCALE GENOMIC DNA]</scope>
    <source>
        <strain evidence="8 9">SRW20</strain>
    </source>
</reference>
<dbReference type="GO" id="GO:0140115">
    <property type="term" value="P:export across plasma membrane"/>
    <property type="evidence" value="ECO:0007669"/>
    <property type="project" value="UniProtKB-ARBA"/>
</dbReference>
<dbReference type="PROSITE" id="PS50850">
    <property type="entry name" value="MFS"/>
    <property type="match status" value="1"/>
</dbReference>
<dbReference type="InterPro" id="IPR020846">
    <property type="entry name" value="MFS_dom"/>
</dbReference>
<evidence type="ECO:0000313" key="8">
    <source>
        <dbReference type="EMBL" id="PPR07179.1"/>
    </source>
</evidence>
<feature type="transmembrane region" description="Helical" evidence="6">
    <location>
        <begin position="164"/>
        <end position="182"/>
    </location>
</feature>
<evidence type="ECO:0000256" key="6">
    <source>
        <dbReference type="SAM" id="Phobius"/>
    </source>
</evidence>
<dbReference type="Gene3D" id="1.20.1250.20">
    <property type="entry name" value="MFS general substrate transporter like domains"/>
    <property type="match status" value="1"/>
</dbReference>
<feature type="region of interest" description="Disordered" evidence="5">
    <location>
        <begin position="31"/>
        <end position="50"/>
    </location>
</feature>
<evidence type="ECO:0000313" key="9">
    <source>
        <dbReference type="Proteomes" id="UP000284706"/>
    </source>
</evidence>
<feature type="transmembrane region" description="Helical" evidence="6">
    <location>
        <begin position="252"/>
        <end position="280"/>
    </location>
</feature>
<evidence type="ECO:0000259" key="7">
    <source>
        <dbReference type="PROSITE" id="PS50850"/>
    </source>
</evidence>
<dbReference type="GO" id="GO:0005886">
    <property type="term" value="C:plasma membrane"/>
    <property type="evidence" value="ECO:0007669"/>
    <property type="project" value="TreeGrafter"/>
</dbReference>
<dbReference type="GO" id="GO:0022857">
    <property type="term" value="F:transmembrane transporter activity"/>
    <property type="evidence" value="ECO:0007669"/>
    <property type="project" value="InterPro"/>
</dbReference>